<protein>
    <recommendedName>
        <fullName evidence="3">Metalloenzyme domain-containing protein</fullName>
    </recommendedName>
</protein>
<dbReference type="AlphaFoldDB" id="A0A9D2S8C7"/>
<evidence type="ECO:0000313" key="2">
    <source>
        <dbReference type="Proteomes" id="UP000823877"/>
    </source>
</evidence>
<accession>A0A9D2S8C7</accession>
<reference evidence="1" key="2">
    <citation type="submission" date="2021-04" db="EMBL/GenBank/DDBJ databases">
        <authorList>
            <person name="Gilroy R."/>
        </authorList>
    </citation>
    <scope>NUCLEOTIDE SEQUENCE</scope>
    <source>
        <strain evidence="1">CHK188-16595</strain>
    </source>
</reference>
<sequence length="299" mass="33511">MLFQSVSQKYLGLLDQSGVFDNTVSTAYPQTAVYQMIKTHLEEKSGKRKKVLIYGLDGARADSMFYLVQGNREKITGYNCKSPYSAVTYLKEKGGLFLSYAGGDKNLPETIQETSTAQGWASILTGKWGVENGVVRHVTKKDSVSTILMQAAQNGISALFASIWPDHFTVTYKNEIKTAKEKNLPLVFKQVNDEAELQNTVFTAIDNGVDILFSINEFPDHNGHSFGFGPEDYRYVAGVTNADRYAYELIAYIESRPEFAQEDWLYIVTSDHGGHGRRHGTQDERDRMTFIAANRPVLT</sequence>
<dbReference type="Proteomes" id="UP000823877">
    <property type="component" value="Unassembled WGS sequence"/>
</dbReference>
<gene>
    <name evidence="1" type="ORF">IAA37_01975</name>
</gene>
<dbReference type="EMBL" id="DWXN01000003">
    <property type="protein sequence ID" value="HJB74427.1"/>
    <property type="molecule type" value="Genomic_DNA"/>
</dbReference>
<evidence type="ECO:0000313" key="1">
    <source>
        <dbReference type="EMBL" id="HJB74427.1"/>
    </source>
</evidence>
<dbReference type="InterPro" id="IPR017850">
    <property type="entry name" value="Alkaline_phosphatase_core_sf"/>
</dbReference>
<organism evidence="1 2">
    <name type="scientific">Candidatus Eubacterium faecale</name>
    <dbReference type="NCBI Taxonomy" id="2838568"/>
    <lineage>
        <taxon>Bacteria</taxon>
        <taxon>Bacillati</taxon>
        <taxon>Bacillota</taxon>
        <taxon>Clostridia</taxon>
        <taxon>Eubacteriales</taxon>
        <taxon>Eubacteriaceae</taxon>
        <taxon>Eubacterium</taxon>
    </lineage>
</organism>
<evidence type="ECO:0008006" key="3">
    <source>
        <dbReference type="Google" id="ProtNLM"/>
    </source>
</evidence>
<reference evidence="1" key="1">
    <citation type="journal article" date="2021" name="PeerJ">
        <title>Extensive microbial diversity within the chicken gut microbiome revealed by metagenomics and culture.</title>
        <authorList>
            <person name="Gilroy R."/>
            <person name="Ravi A."/>
            <person name="Getino M."/>
            <person name="Pursley I."/>
            <person name="Horton D.L."/>
            <person name="Alikhan N.F."/>
            <person name="Baker D."/>
            <person name="Gharbi K."/>
            <person name="Hall N."/>
            <person name="Watson M."/>
            <person name="Adriaenssens E.M."/>
            <person name="Foster-Nyarko E."/>
            <person name="Jarju S."/>
            <person name="Secka A."/>
            <person name="Antonio M."/>
            <person name="Oren A."/>
            <person name="Chaudhuri R.R."/>
            <person name="La Ragione R."/>
            <person name="Hildebrand F."/>
            <person name="Pallen M.J."/>
        </authorList>
    </citation>
    <scope>NUCLEOTIDE SEQUENCE</scope>
    <source>
        <strain evidence="1">CHK188-16595</strain>
    </source>
</reference>
<name>A0A9D2S8C7_9FIRM</name>
<dbReference type="SUPFAM" id="SSF53649">
    <property type="entry name" value="Alkaline phosphatase-like"/>
    <property type="match status" value="1"/>
</dbReference>
<comment type="caution">
    <text evidence="1">The sequence shown here is derived from an EMBL/GenBank/DDBJ whole genome shotgun (WGS) entry which is preliminary data.</text>
</comment>
<proteinExistence type="predicted"/>
<dbReference type="Gene3D" id="3.40.720.10">
    <property type="entry name" value="Alkaline Phosphatase, subunit A"/>
    <property type="match status" value="1"/>
</dbReference>